<dbReference type="InterPro" id="IPR003781">
    <property type="entry name" value="CoA-bd"/>
</dbReference>
<proteinExistence type="predicted"/>
<comment type="caution">
    <text evidence="2">The sequence shown here is derived from an EMBL/GenBank/DDBJ whole genome shotgun (WGS) entry which is preliminary data.</text>
</comment>
<dbReference type="Gene3D" id="3.40.50.720">
    <property type="entry name" value="NAD(P)-binding Rossmann-like Domain"/>
    <property type="match status" value="1"/>
</dbReference>
<evidence type="ECO:0000313" key="2">
    <source>
        <dbReference type="EMBL" id="HDL89288.1"/>
    </source>
</evidence>
<organism evidence="2">
    <name type="scientific">Thermodesulforhabdus norvegica</name>
    <dbReference type="NCBI Taxonomy" id="39841"/>
    <lineage>
        <taxon>Bacteria</taxon>
        <taxon>Pseudomonadati</taxon>
        <taxon>Thermodesulfobacteriota</taxon>
        <taxon>Syntrophobacteria</taxon>
        <taxon>Syntrophobacterales</taxon>
        <taxon>Thermodesulforhabdaceae</taxon>
        <taxon>Thermodesulforhabdus</taxon>
    </lineage>
</organism>
<reference evidence="2" key="1">
    <citation type="journal article" date="2020" name="mSystems">
        <title>Genome- and Community-Level Interaction Insights into Carbon Utilization and Element Cycling Functions of Hydrothermarchaeota in Hydrothermal Sediment.</title>
        <authorList>
            <person name="Zhou Z."/>
            <person name="Liu Y."/>
            <person name="Xu W."/>
            <person name="Pan J."/>
            <person name="Luo Z.H."/>
            <person name="Li M."/>
        </authorList>
    </citation>
    <scope>NUCLEOTIDE SEQUENCE [LARGE SCALE GENOMIC DNA]</scope>
    <source>
        <strain evidence="2">HyVt-19</strain>
    </source>
</reference>
<dbReference type="PANTHER" id="PTHR33303">
    <property type="entry name" value="CYTOPLASMIC PROTEIN-RELATED"/>
    <property type="match status" value="1"/>
</dbReference>
<dbReference type="Pfam" id="PF13380">
    <property type="entry name" value="CoA_binding_2"/>
    <property type="match status" value="1"/>
</dbReference>
<evidence type="ECO:0000259" key="1">
    <source>
        <dbReference type="SMART" id="SM00881"/>
    </source>
</evidence>
<name>A0A7C1AX84_9BACT</name>
<dbReference type="Proteomes" id="UP000886355">
    <property type="component" value="Unassembled WGS sequence"/>
</dbReference>
<sequence length="148" mass="16628">MQTCELPDYNPPDEEIVNILKNVKTIAIVGISEKPDRDSHQVARYLKEHGYKIIPVNPKYEQVLGEKCYPDLKSIPEPVDVVDIFRKPEAIPPIVDDAISIGAKVVWMQLGLAHNESAEKARKAGLEVVMSKCIKIEHGKFLRNQTGQ</sequence>
<dbReference type="SMART" id="SM00881">
    <property type="entry name" value="CoA_binding"/>
    <property type="match status" value="1"/>
</dbReference>
<dbReference type="InterPro" id="IPR036291">
    <property type="entry name" value="NAD(P)-bd_dom_sf"/>
</dbReference>
<protein>
    <submittedName>
        <fullName evidence="2">CoA-binding protein</fullName>
    </submittedName>
</protein>
<feature type="domain" description="CoA-binding" evidence="1">
    <location>
        <begin position="20"/>
        <end position="112"/>
    </location>
</feature>
<accession>A0A7C1AX84</accession>
<dbReference type="SUPFAM" id="SSF51735">
    <property type="entry name" value="NAD(P)-binding Rossmann-fold domains"/>
    <property type="match status" value="1"/>
</dbReference>
<dbReference type="EMBL" id="DQZW01000004">
    <property type="protein sequence ID" value="HDL89288.1"/>
    <property type="molecule type" value="Genomic_DNA"/>
</dbReference>
<dbReference type="PANTHER" id="PTHR33303:SF2">
    <property type="entry name" value="COA-BINDING DOMAIN-CONTAINING PROTEIN"/>
    <property type="match status" value="1"/>
</dbReference>
<dbReference type="AlphaFoldDB" id="A0A7C1AX84"/>
<gene>
    <name evidence="2" type="ORF">ENG14_00100</name>
</gene>